<dbReference type="EMBL" id="FWZU01000002">
    <property type="protein sequence ID" value="SMF03347.1"/>
    <property type="molecule type" value="Genomic_DNA"/>
</dbReference>
<evidence type="ECO:0000313" key="1">
    <source>
        <dbReference type="EMBL" id="SMF03347.1"/>
    </source>
</evidence>
<dbReference type="OrthoDB" id="5458712at2"/>
<proteinExistence type="predicted"/>
<name>A0A1X7CVC9_9BACT</name>
<dbReference type="AlphaFoldDB" id="A0A1X7CVC9"/>
<dbReference type="RefSeq" id="WP_085100006.1">
    <property type="nucleotide sequence ID" value="NZ_FWZU01000002.1"/>
</dbReference>
<evidence type="ECO:0000313" key="2">
    <source>
        <dbReference type="Proteomes" id="UP000192906"/>
    </source>
</evidence>
<dbReference type="Proteomes" id="UP000192906">
    <property type="component" value="Unassembled WGS sequence"/>
</dbReference>
<organism evidence="1 2">
    <name type="scientific">Desulfovibrio gilichinskyi</name>
    <dbReference type="NCBI Taxonomy" id="1519643"/>
    <lineage>
        <taxon>Bacteria</taxon>
        <taxon>Pseudomonadati</taxon>
        <taxon>Thermodesulfobacteriota</taxon>
        <taxon>Desulfovibrionia</taxon>
        <taxon>Desulfovibrionales</taxon>
        <taxon>Desulfovibrionaceae</taxon>
        <taxon>Desulfovibrio</taxon>
    </lineage>
</organism>
<accession>A0A1X7CVC9</accession>
<protein>
    <submittedName>
        <fullName evidence="1">Uncharacterized protein</fullName>
    </submittedName>
</protein>
<sequence>MGIPPKNNARWKEIVTGKKTCTLKFLAGKILLARLIRGATADPGSIPAAIDELHAMFTKNADNPSVKQDLETIFS</sequence>
<gene>
    <name evidence="1" type="ORF">SAMN06295933_1285</name>
</gene>
<keyword evidence="2" id="KW-1185">Reference proteome</keyword>
<reference evidence="2" key="1">
    <citation type="submission" date="2017-04" db="EMBL/GenBank/DDBJ databases">
        <authorList>
            <person name="Varghese N."/>
            <person name="Submissions S."/>
        </authorList>
    </citation>
    <scope>NUCLEOTIDE SEQUENCE [LARGE SCALE GENOMIC DNA]</scope>
    <source>
        <strain evidence="2">K3S</strain>
    </source>
</reference>